<sequence length="36" mass="4126">GGQIADDTIAVADDTSDFFDHLFRRTSGRHRVIYSW</sequence>
<comment type="caution">
    <text evidence="1">The sequence shown here is derived from an EMBL/GenBank/DDBJ whole genome shotgun (WGS) entry which is preliminary data.</text>
</comment>
<evidence type="ECO:0000313" key="1">
    <source>
        <dbReference type="EMBL" id="CAF4133506.1"/>
    </source>
</evidence>
<name>A0A819WXS9_9BILA</name>
<gene>
    <name evidence="1" type="ORF">OXD698_LOCUS37146</name>
</gene>
<evidence type="ECO:0000313" key="2">
    <source>
        <dbReference type="Proteomes" id="UP000663844"/>
    </source>
</evidence>
<dbReference type="Proteomes" id="UP000663844">
    <property type="component" value="Unassembled WGS sequence"/>
</dbReference>
<reference evidence="1" key="1">
    <citation type="submission" date="2021-02" db="EMBL/GenBank/DDBJ databases">
        <authorList>
            <person name="Nowell W R."/>
        </authorList>
    </citation>
    <scope>NUCLEOTIDE SEQUENCE</scope>
</reference>
<dbReference type="EMBL" id="CAJOAZ010006408">
    <property type="protein sequence ID" value="CAF4133506.1"/>
    <property type="molecule type" value="Genomic_DNA"/>
</dbReference>
<accession>A0A819WXS9</accession>
<organism evidence="1 2">
    <name type="scientific">Adineta steineri</name>
    <dbReference type="NCBI Taxonomy" id="433720"/>
    <lineage>
        <taxon>Eukaryota</taxon>
        <taxon>Metazoa</taxon>
        <taxon>Spiralia</taxon>
        <taxon>Gnathifera</taxon>
        <taxon>Rotifera</taxon>
        <taxon>Eurotatoria</taxon>
        <taxon>Bdelloidea</taxon>
        <taxon>Adinetida</taxon>
        <taxon>Adinetidae</taxon>
        <taxon>Adineta</taxon>
    </lineage>
</organism>
<protein>
    <submittedName>
        <fullName evidence="1">Uncharacterized protein</fullName>
    </submittedName>
</protein>
<dbReference type="AlphaFoldDB" id="A0A819WXS9"/>
<proteinExistence type="predicted"/>
<feature type="non-terminal residue" evidence="1">
    <location>
        <position position="1"/>
    </location>
</feature>